<protein>
    <submittedName>
        <fullName evidence="1">Uncharacterized protein</fullName>
    </submittedName>
</protein>
<dbReference type="KEGG" id="xdo:XDD1_0906"/>
<dbReference type="Proteomes" id="UP000032721">
    <property type="component" value="Chromosome"/>
</dbReference>
<gene>
    <name evidence="1" type="ORF">XDD1_0906</name>
</gene>
<sequence>MPHQDKIPSCKLTCLFDGMNIGGTFHDTDLTILLTAGIGANRALFLFRECPAILTVTNFRHGSRQCLCQSHSTTAISLQ</sequence>
<dbReference type="AlphaFoldDB" id="A0A068QRY9"/>
<name>A0A068QRY9_9GAMM</name>
<proteinExistence type="predicted"/>
<organism evidence="1 2">
    <name type="scientific">Xenorhabdus doucetiae</name>
    <dbReference type="NCBI Taxonomy" id="351671"/>
    <lineage>
        <taxon>Bacteria</taxon>
        <taxon>Pseudomonadati</taxon>
        <taxon>Pseudomonadota</taxon>
        <taxon>Gammaproteobacteria</taxon>
        <taxon>Enterobacterales</taxon>
        <taxon>Morganellaceae</taxon>
        <taxon>Xenorhabdus</taxon>
    </lineage>
</organism>
<reference evidence="1 2" key="1">
    <citation type="submission" date="2013-07" db="EMBL/GenBank/DDBJ databases">
        <authorList>
            <person name="Genoscope - CEA"/>
        </authorList>
    </citation>
    <scope>NUCLEOTIDE SEQUENCE [LARGE SCALE GENOMIC DNA]</scope>
    <source>
        <strain evidence="2">FRM16 / DSM 17909</strain>
    </source>
</reference>
<evidence type="ECO:0000313" key="2">
    <source>
        <dbReference type="Proteomes" id="UP000032721"/>
    </source>
</evidence>
<accession>A0A068QRY9</accession>
<evidence type="ECO:0000313" key="1">
    <source>
        <dbReference type="EMBL" id="CDG16610.1"/>
    </source>
</evidence>
<dbReference type="HOGENOM" id="CLU_2605244_0_0_6"/>
<dbReference type="EMBL" id="FO704550">
    <property type="protein sequence ID" value="CDG16610.1"/>
    <property type="molecule type" value="Genomic_DNA"/>
</dbReference>